<dbReference type="Proteomes" id="UP000018895">
    <property type="component" value="Unassembled WGS sequence"/>
</dbReference>
<proteinExistence type="predicted"/>
<accession>W4QJE7</accession>
<sequence length="85" mass="10047">MMERVVENNARVNKYYLAEIDINPKKHQTERWSWDIYISTTEDDQHYGKAHAPGRGLEVPWTQLEKPDFLAEMIDLCEQKIPCVL</sequence>
<protein>
    <submittedName>
        <fullName evidence="1">Uncharacterized protein</fullName>
    </submittedName>
</protein>
<keyword evidence="2" id="KW-1185">Reference proteome</keyword>
<gene>
    <name evidence="1" type="ORF">JCM9152_2909</name>
</gene>
<name>W4QJE7_9BACI</name>
<dbReference type="AlphaFoldDB" id="W4QJE7"/>
<reference evidence="1" key="1">
    <citation type="journal article" date="2014" name="Genome Announc.">
        <title>Draft Genome Sequences of Three Alkaliphilic Bacillus Strains, Bacillus wakoensis JCM 9140T, Bacillus akibai JCM 9157T, and Bacillus hemicellulosilyticus JCM 9152T.</title>
        <authorList>
            <person name="Yuki M."/>
            <person name="Oshima K."/>
            <person name="Suda W."/>
            <person name="Oshida Y."/>
            <person name="Kitamura K."/>
            <person name="Iida T."/>
            <person name="Hattori M."/>
            <person name="Ohkuma M."/>
        </authorList>
    </citation>
    <scope>NUCLEOTIDE SEQUENCE [LARGE SCALE GENOMIC DNA]</scope>
    <source>
        <strain evidence="1">JCM 9152</strain>
    </source>
</reference>
<evidence type="ECO:0000313" key="1">
    <source>
        <dbReference type="EMBL" id="GAE31439.1"/>
    </source>
</evidence>
<organism evidence="1 2">
    <name type="scientific">Halalkalibacter hemicellulosilyticusJCM 9152</name>
    <dbReference type="NCBI Taxonomy" id="1236971"/>
    <lineage>
        <taxon>Bacteria</taxon>
        <taxon>Bacillati</taxon>
        <taxon>Bacillota</taxon>
        <taxon>Bacilli</taxon>
        <taxon>Bacillales</taxon>
        <taxon>Bacillaceae</taxon>
        <taxon>Halalkalibacter</taxon>
    </lineage>
</organism>
<evidence type="ECO:0000313" key="2">
    <source>
        <dbReference type="Proteomes" id="UP000018895"/>
    </source>
</evidence>
<dbReference type="EMBL" id="BAUU01000019">
    <property type="protein sequence ID" value="GAE31439.1"/>
    <property type="molecule type" value="Genomic_DNA"/>
</dbReference>
<comment type="caution">
    <text evidence="1">The sequence shown here is derived from an EMBL/GenBank/DDBJ whole genome shotgun (WGS) entry which is preliminary data.</text>
</comment>